<dbReference type="GO" id="GO:0004175">
    <property type="term" value="F:endopeptidase activity"/>
    <property type="evidence" value="ECO:0007669"/>
    <property type="project" value="TreeGrafter"/>
</dbReference>
<dbReference type="EMBL" id="FUYS01000019">
    <property type="protein sequence ID" value="SKB97533.1"/>
    <property type="molecule type" value="Genomic_DNA"/>
</dbReference>
<evidence type="ECO:0000256" key="1">
    <source>
        <dbReference type="ARBA" id="ARBA00009179"/>
    </source>
</evidence>
<sequence>MKYHKHLLSAKRFTVLAVILLFFSAFVVVKDDLFLISKNLDIFSAVYRQISLNYVDETDPNTLIKTAVDAMLDELDPYTEYVQETDIEDYRLKYVDTRYGGIGASVFERDQHIYLSEVNAGQPAHQAGLEAGDELVSINGTLLKERSTGEVSHLLRGADHSDIRLQIRKPGQDNLQELTVTRSVIRQPNVSHVTLLDGGIGYIKLDKFLEQSAKEVEGALRELQEKGGLQGLIVDLRNNGGGILQEAVKIVNLFVPQGELVVSQKGKNASKAYSYRTMAKPVASEIPLTVLINGYSASAAEIVAGALQDLDRAVIVGERSFGKGLVQQTFNLPYNNLVKVTVAKYYTPSGRCIQALDFVHRNNNGGYVRMSDSLINAFHTKKGRVVYDGSGIYPDITVEKASYSPVTQALLSRYLIFDYATAFKQKHPRIADASVFEVDASLYADFIQFLEGKDYRYATEVEALLQQLKVWAEEENKSEEILREVASLTQKVRVGKQSDLTDHQVEIKQALGSEIISRYYYRSGRTTFSLKHDAQLQRAHSLLTAPTTEYYSILDGEGAYKTIGRPAALLAAVADLHQ</sequence>
<dbReference type="PANTHER" id="PTHR32060">
    <property type="entry name" value="TAIL-SPECIFIC PROTEASE"/>
    <property type="match status" value="1"/>
</dbReference>
<dbReference type="AlphaFoldDB" id="A0A1T5FN04"/>
<dbReference type="PROSITE" id="PS50106">
    <property type="entry name" value="PDZ"/>
    <property type="match status" value="1"/>
</dbReference>
<reference evidence="7 8" key="1">
    <citation type="submission" date="2017-02" db="EMBL/GenBank/DDBJ databases">
        <authorList>
            <person name="Peterson S.W."/>
        </authorList>
    </citation>
    <scope>NUCLEOTIDE SEQUENCE [LARGE SCALE GENOMIC DNA]</scope>
    <source>
        <strain evidence="7 8">DSM 22899</strain>
    </source>
</reference>
<dbReference type="CDD" id="cd07560">
    <property type="entry name" value="Peptidase_S41_CPP"/>
    <property type="match status" value="1"/>
</dbReference>
<dbReference type="InterPro" id="IPR029045">
    <property type="entry name" value="ClpP/crotonase-like_dom_sf"/>
</dbReference>
<evidence type="ECO:0000256" key="5">
    <source>
        <dbReference type="RuleBase" id="RU004404"/>
    </source>
</evidence>
<feature type="domain" description="PDZ" evidence="6">
    <location>
        <begin position="91"/>
        <end position="158"/>
    </location>
</feature>
<evidence type="ECO:0000313" key="7">
    <source>
        <dbReference type="EMBL" id="SKB97533.1"/>
    </source>
</evidence>
<evidence type="ECO:0000256" key="3">
    <source>
        <dbReference type="ARBA" id="ARBA00022801"/>
    </source>
</evidence>
<dbReference type="InterPro" id="IPR004447">
    <property type="entry name" value="Peptidase_S41A"/>
</dbReference>
<keyword evidence="8" id="KW-1185">Reference proteome</keyword>
<dbReference type="RefSeq" id="WP_079718704.1">
    <property type="nucleotide sequence ID" value="NZ_FUYS01000019.1"/>
</dbReference>
<dbReference type="NCBIfam" id="TIGR00225">
    <property type="entry name" value="prc"/>
    <property type="match status" value="1"/>
</dbReference>
<dbReference type="SMART" id="SM00228">
    <property type="entry name" value="PDZ"/>
    <property type="match status" value="1"/>
</dbReference>
<dbReference type="SUPFAM" id="SSF50156">
    <property type="entry name" value="PDZ domain-like"/>
    <property type="match status" value="1"/>
</dbReference>
<name>A0A1T5FN04_9SPHI</name>
<keyword evidence="3 5" id="KW-0378">Hydrolase</keyword>
<evidence type="ECO:0000256" key="4">
    <source>
        <dbReference type="ARBA" id="ARBA00022825"/>
    </source>
</evidence>
<dbReference type="InterPro" id="IPR005151">
    <property type="entry name" value="Tail-specific_protease"/>
</dbReference>
<dbReference type="Pfam" id="PF17820">
    <property type="entry name" value="PDZ_6"/>
    <property type="match status" value="1"/>
</dbReference>
<organism evidence="7 8">
    <name type="scientific">Parapedobacter luteus</name>
    <dbReference type="NCBI Taxonomy" id="623280"/>
    <lineage>
        <taxon>Bacteria</taxon>
        <taxon>Pseudomonadati</taxon>
        <taxon>Bacteroidota</taxon>
        <taxon>Sphingobacteriia</taxon>
        <taxon>Sphingobacteriales</taxon>
        <taxon>Sphingobacteriaceae</taxon>
        <taxon>Parapedobacter</taxon>
    </lineage>
</organism>
<proteinExistence type="inferred from homology"/>
<dbReference type="PANTHER" id="PTHR32060:SF30">
    <property type="entry name" value="CARBOXY-TERMINAL PROCESSING PROTEASE CTPA"/>
    <property type="match status" value="1"/>
</dbReference>
<dbReference type="Gene3D" id="2.30.42.10">
    <property type="match status" value="1"/>
</dbReference>
<evidence type="ECO:0000256" key="2">
    <source>
        <dbReference type="ARBA" id="ARBA00022670"/>
    </source>
</evidence>
<dbReference type="InterPro" id="IPR036034">
    <property type="entry name" value="PDZ_sf"/>
</dbReference>
<dbReference type="GO" id="GO:0006508">
    <property type="term" value="P:proteolysis"/>
    <property type="evidence" value="ECO:0007669"/>
    <property type="project" value="UniProtKB-KW"/>
</dbReference>
<keyword evidence="2 5" id="KW-0645">Protease</keyword>
<accession>A0A1T5FN04</accession>
<dbReference type="STRING" id="623280.SAMN05660226_04093"/>
<evidence type="ECO:0000313" key="8">
    <source>
        <dbReference type="Proteomes" id="UP000190541"/>
    </source>
</evidence>
<evidence type="ECO:0000259" key="6">
    <source>
        <dbReference type="PROSITE" id="PS50106"/>
    </source>
</evidence>
<dbReference type="Gene3D" id="3.30.750.44">
    <property type="match status" value="1"/>
</dbReference>
<protein>
    <submittedName>
        <fullName evidence="7">Carboxyl-terminal processing protease</fullName>
    </submittedName>
</protein>
<gene>
    <name evidence="7" type="ORF">SAMN05660226_04093</name>
</gene>
<comment type="similarity">
    <text evidence="1 5">Belongs to the peptidase S41A family.</text>
</comment>
<dbReference type="InterPro" id="IPR001478">
    <property type="entry name" value="PDZ"/>
</dbReference>
<dbReference type="Pfam" id="PF03572">
    <property type="entry name" value="Peptidase_S41"/>
    <property type="match status" value="1"/>
</dbReference>
<dbReference type="SMART" id="SM00245">
    <property type="entry name" value="TSPc"/>
    <property type="match status" value="1"/>
</dbReference>
<dbReference type="GO" id="GO:0008236">
    <property type="term" value="F:serine-type peptidase activity"/>
    <property type="evidence" value="ECO:0007669"/>
    <property type="project" value="UniProtKB-KW"/>
</dbReference>
<dbReference type="Proteomes" id="UP000190541">
    <property type="component" value="Unassembled WGS sequence"/>
</dbReference>
<dbReference type="Gene3D" id="3.90.226.10">
    <property type="entry name" value="2-enoyl-CoA Hydratase, Chain A, domain 1"/>
    <property type="match status" value="1"/>
</dbReference>
<dbReference type="OrthoDB" id="9812068at2"/>
<dbReference type="SUPFAM" id="SSF52096">
    <property type="entry name" value="ClpP/crotonase"/>
    <property type="match status" value="1"/>
</dbReference>
<dbReference type="GO" id="GO:0007165">
    <property type="term" value="P:signal transduction"/>
    <property type="evidence" value="ECO:0007669"/>
    <property type="project" value="TreeGrafter"/>
</dbReference>
<keyword evidence="4 5" id="KW-0720">Serine protease</keyword>
<dbReference type="GO" id="GO:0030288">
    <property type="term" value="C:outer membrane-bounded periplasmic space"/>
    <property type="evidence" value="ECO:0007669"/>
    <property type="project" value="TreeGrafter"/>
</dbReference>
<dbReference type="InterPro" id="IPR041489">
    <property type="entry name" value="PDZ_6"/>
</dbReference>